<keyword evidence="1" id="KW-0479">Metal-binding</keyword>
<protein>
    <recommendedName>
        <fullName evidence="7">C2H2-type domain-containing protein</fullName>
    </recommendedName>
</protein>
<dbReference type="GO" id="GO:0008270">
    <property type="term" value="F:zinc ion binding"/>
    <property type="evidence" value="ECO:0007669"/>
    <property type="project" value="UniProtKB-KW"/>
</dbReference>
<dbReference type="FunFam" id="3.30.160.60:FF:000690">
    <property type="entry name" value="Zinc finger protein 354C"/>
    <property type="match status" value="1"/>
</dbReference>
<evidence type="ECO:0000256" key="6">
    <source>
        <dbReference type="SAM" id="MobiDB-lite"/>
    </source>
</evidence>
<proteinExistence type="predicted"/>
<organism evidence="8 9">
    <name type="scientific">Euplotes crassus</name>
    <dbReference type="NCBI Taxonomy" id="5936"/>
    <lineage>
        <taxon>Eukaryota</taxon>
        <taxon>Sar</taxon>
        <taxon>Alveolata</taxon>
        <taxon>Ciliophora</taxon>
        <taxon>Intramacronucleata</taxon>
        <taxon>Spirotrichea</taxon>
        <taxon>Hypotrichia</taxon>
        <taxon>Euplotida</taxon>
        <taxon>Euplotidae</taxon>
        <taxon>Moneuplotes</taxon>
    </lineage>
</organism>
<feature type="compositionally biased region" description="Basic residues" evidence="6">
    <location>
        <begin position="280"/>
        <end position="290"/>
    </location>
</feature>
<keyword evidence="9" id="KW-1185">Reference proteome</keyword>
<evidence type="ECO:0000313" key="8">
    <source>
        <dbReference type="EMBL" id="CAI2372490.1"/>
    </source>
</evidence>
<evidence type="ECO:0000256" key="4">
    <source>
        <dbReference type="ARBA" id="ARBA00022833"/>
    </source>
</evidence>
<feature type="domain" description="C2H2-type" evidence="7">
    <location>
        <begin position="263"/>
        <end position="292"/>
    </location>
</feature>
<dbReference type="PANTHER" id="PTHR23235">
    <property type="entry name" value="KRUEPPEL-LIKE TRANSCRIPTION FACTOR"/>
    <property type="match status" value="1"/>
</dbReference>
<dbReference type="Pfam" id="PF00096">
    <property type="entry name" value="zf-C2H2"/>
    <property type="match status" value="1"/>
</dbReference>
<dbReference type="PANTHER" id="PTHR23235:SF120">
    <property type="entry name" value="KRUPPEL-LIKE FACTOR 15"/>
    <property type="match status" value="1"/>
</dbReference>
<evidence type="ECO:0000313" key="9">
    <source>
        <dbReference type="Proteomes" id="UP001295684"/>
    </source>
</evidence>
<dbReference type="GO" id="GO:0000978">
    <property type="term" value="F:RNA polymerase II cis-regulatory region sequence-specific DNA binding"/>
    <property type="evidence" value="ECO:0007669"/>
    <property type="project" value="TreeGrafter"/>
</dbReference>
<feature type="compositionally biased region" description="Basic and acidic residues" evidence="6">
    <location>
        <begin position="164"/>
        <end position="179"/>
    </location>
</feature>
<feature type="domain" description="C2H2-type" evidence="7">
    <location>
        <begin position="233"/>
        <end position="262"/>
    </location>
</feature>
<name>A0AAD1XF09_EUPCR</name>
<dbReference type="SUPFAM" id="SSF57667">
    <property type="entry name" value="beta-beta-alpha zinc fingers"/>
    <property type="match status" value="1"/>
</dbReference>
<dbReference type="PROSITE" id="PS50157">
    <property type="entry name" value="ZINC_FINGER_C2H2_2"/>
    <property type="match status" value="2"/>
</dbReference>
<evidence type="ECO:0000256" key="2">
    <source>
        <dbReference type="ARBA" id="ARBA00022737"/>
    </source>
</evidence>
<dbReference type="AlphaFoldDB" id="A0AAD1XF09"/>
<dbReference type="PROSITE" id="PS00028">
    <property type="entry name" value="ZINC_FINGER_C2H2_1"/>
    <property type="match status" value="2"/>
</dbReference>
<dbReference type="EMBL" id="CAMPGE010013776">
    <property type="protein sequence ID" value="CAI2372490.1"/>
    <property type="molecule type" value="Genomic_DNA"/>
</dbReference>
<evidence type="ECO:0000256" key="1">
    <source>
        <dbReference type="ARBA" id="ARBA00022723"/>
    </source>
</evidence>
<dbReference type="SMART" id="SM00355">
    <property type="entry name" value="ZnF_C2H2"/>
    <property type="match status" value="2"/>
</dbReference>
<reference evidence="8" key="1">
    <citation type="submission" date="2023-07" db="EMBL/GenBank/DDBJ databases">
        <authorList>
            <consortium name="AG Swart"/>
            <person name="Singh M."/>
            <person name="Singh A."/>
            <person name="Seah K."/>
            <person name="Emmerich C."/>
        </authorList>
    </citation>
    <scope>NUCLEOTIDE SEQUENCE</scope>
    <source>
        <strain evidence="8">DP1</strain>
    </source>
</reference>
<keyword evidence="2" id="KW-0677">Repeat</keyword>
<sequence length="309" mass="35636">MNGSPRKGFCNILYTVIIQEDMRMREINKARIANILANVQKNSLKPAANINGDQAETINSANKNIKTNPLSSGVSSLATLLQRFCECKPPQPQVKPKSLITLNDISCKKEKSQEKQTEKQEEQKDEEKLLVQSKFQSEFDGIEDHDSLKGFDQDSFACAEDQKEEEKFRSSSKEEEFKVYPKNPMTDSKDDQSDTLPPKSYSVKKANVGELNKYDFEISYSKNEKTGRTLRYYICKYDECRRKFNKTWNFIDHARIHTGEKPYKCELCGKEFAQKGNYNKHRNTHQHSAKKTSVMKAQPPQSKDKSFEE</sequence>
<evidence type="ECO:0000259" key="7">
    <source>
        <dbReference type="PROSITE" id="PS50157"/>
    </source>
</evidence>
<dbReference type="Gene3D" id="3.30.160.60">
    <property type="entry name" value="Classic Zinc Finger"/>
    <property type="match status" value="2"/>
</dbReference>
<dbReference type="InterPro" id="IPR036236">
    <property type="entry name" value="Znf_C2H2_sf"/>
</dbReference>
<feature type="region of interest" description="Disordered" evidence="6">
    <location>
        <begin position="280"/>
        <end position="309"/>
    </location>
</feature>
<accession>A0AAD1XF09</accession>
<dbReference type="Proteomes" id="UP001295684">
    <property type="component" value="Unassembled WGS sequence"/>
</dbReference>
<gene>
    <name evidence="8" type="ORF">ECRASSUSDP1_LOCUS13821</name>
</gene>
<feature type="region of interest" description="Disordered" evidence="6">
    <location>
        <begin position="164"/>
        <end position="201"/>
    </location>
</feature>
<evidence type="ECO:0000256" key="5">
    <source>
        <dbReference type="PROSITE-ProRule" id="PRU00042"/>
    </source>
</evidence>
<keyword evidence="4" id="KW-0862">Zinc</keyword>
<dbReference type="GO" id="GO:0000981">
    <property type="term" value="F:DNA-binding transcription factor activity, RNA polymerase II-specific"/>
    <property type="evidence" value="ECO:0007669"/>
    <property type="project" value="TreeGrafter"/>
</dbReference>
<keyword evidence="3 5" id="KW-0863">Zinc-finger</keyword>
<evidence type="ECO:0000256" key="3">
    <source>
        <dbReference type="ARBA" id="ARBA00022771"/>
    </source>
</evidence>
<dbReference type="InterPro" id="IPR013087">
    <property type="entry name" value="Znf_C2H2_type"/>
</dbReference>
<comment type="caution">
    <text evidence="8">The sequence shown here is derived from an EMBL/GenBank/DDBJ whole genome shotgun (WGS) entry which is preliminary data.</text>
</comment>